<evidence type="ECO:0000313" key="2">
    <source>
        <dbReference type="EMBL" id="RXE59339.1"/>
    </source>
</evidence>
<feature type="transmembrane region" description="Helical" evidence="1">
    <location>
        <begin position="60"/>
        <end position="84"/>
    </location>
</feature>
<evidence type="ECO:0000313" key="3">
    <source>
        <dbReference type="Proteomes" id="UP000289166"/>
    </source>
</evidence>
<keyword evidence="1" id="KW-0472">Membrane</keyword>
<sequence>MKAIFEWLTDGYTLFDNVLYNYIAMALVGFIAFAVAWNIVGSLYRNDIISGRTSGSILHWIIRLVVFIVLFSVVSLLIRVIRFIITVPLWIWLTLAGLLIMGVAIFCIIRNKLSNTESIDK</sequence>
<dbReference type="RefSeq" id="WP_128705953.1">
    <property type="nucleotide sequence ID" value="NZ_RLII01000007.1"/>
</dbReference>
<protein>
    <submittedName>
        <fullName evidence="2">Uncharacterized protein</fullName>
    </submittedName>
</protein>
<dbReference type="Proteomes" id="UP000289166">
    <property type="component" value="Unassembled WGS sequence"/>
</dbReference>
<proteinExistence type="predicted"/>
<feature type="transmembrane region" description="Helical" evidence="1">
    <location>
        <begin position="20"/>
        <end position="40"/>
    </location>
</feature>
<keyword evidence="1" id="KW-1133">Transmembrane helix</keyword>
<comment type="caution">
    <text evidence="2">The sequence shown here is derived from an EMBL/GenBank/DDBJ whole genome shotgun (WGS) entry which is preliminary data.</text>
</comment>
<evidence type="ECO:0000256" key="1">
    <source>
        <dbReference type="SAM" id="Phobius"/>
    </source>
</evidence>
<name>A0A4V1K278_9FIRM</name>
<gene>
    <name evidence="2" type="ORF">EFD62_08210</name>
</gene>
<keyword evidence="1" id="KW-0812">Transmembrane</keyword>
<dbReference type="EMBL" id="RLII01000007">
    <property type="protein sequence ID" value="RXE59339.1"/>
    <property type="molecule type" value="Genomic_DNA"/>
</dbReference>
<dbReference type="AlphaFoldDB" id="A0A4V1K278"/>
<organism evidence="2 3">
    <name type="scientific">Acetivibrio mesophilus</name>
    <dbReference type="NCBI Taxonomy" id="2487273"/>
    <lineage>
        <taxon>Bacteria</taxon>
        <taxon>Bacillati</taxon>
        <taxon>Bacillota</taxon>
        <taxon>Clostridia</taxon>
        <taxon>Eubacteriales</taxon>
        <taxon>Oscillospiraceae</taxon>
        <taxon>Acetivibrio</taxon>
    </lineage>
</organism>
<keyword evidence="3" id="KW-1185">Reference proteome</keyword>
<accession>A0A4V1K278</accession>
<dbReference type="OrthoDB" id="2088003at2"/>
<reference evidence="3" key="1">
    <citation type="submission" date="2018-11" db="EMBL/GenBank/DDBJ databases">
        <title>Genome sequencing of a novel mesophilic and cellulolytic organism within the genus Hungateiclostridium.</title>
        <authorList>
            <person name="Rettenmaier R."/>
            <person name="Liebl W."/>
            <person name="Zverlov V."/>
        </authorList>
    </citation>
    <scope>NUCLEOTIDE SEQUENCE [LARGE SCALE GENOMIC DNA]</scope>
    <source>
        <strain evidence="3">N2K1</strain>
    </source>
</reference>
<feature type="transmembrane region" description="Helical" evidence="1">
    <location>
        <begin position="90"/>
        <end position="109"/>
    </location>
</feature>